<organism evidence="1 2">
    <name type="scientific">Halocaridina rubra</name>
    <name type="common">Hawaiian red shrimp</name>
    <dbReference type="NCBI Taxonomy" id="373956"/>
    <lineage>
        <taxon>Eukaryota</taxon>
        <taxon>Metazoa</taxon>
        <taxon>Ecdysozoa</taxon>
        <taxon>Arthropoda</taxon>
        <taxon>Crustacea</taxon>
        <taxon>Multicrustacea</taxon>
        <taxon>Malacostraca</taxon>
        <taxon>Eumalacostraca</taxon>
        <taxon>Eucarida</taxon>
        <taxon>Decapoda</taxon>
        <taxon>Pleocyemata</taxon>
        <taxon>Caridea</taxon>
        <taxon>Atyoidea</taxon>
        <taxon>Atyidae</taxon>
        <taxon>Halocaridina</taxon>
    </lineage>
</organism>
<dbReference type="Proteomes" id="UP001381693">
    <property type="component" value="Unassembled WGS sequence"/>
</dbReference>
<feature type="non-terminal residue" evidence="1">
    <location>
        <position position="1"/>
    </location>
</feature>
<proteinExistence type="predicted"/>
<protein>
    <submittedName>
        <fullName evidence="1">Uncharacterized protein</fullName>
    </submittedName>
</protein>
<evidence type="ECO:0000313" key="1">
    <source>
        <dbReference type="EMBL" id="KAK7065975.1"/>
    </source>
</evidence>
<feature type="non-terminal residue" evidence="1">
    <location>
        <position position="65"/>
    </location>
</feature>
<dbReference type="EMBL" id="JAXCGZ010019572">
    <property type="protein sequence ID" value="KAK7065975.1"/>
    <property type="molecule type" value="Genomic_DNA"/>
</dbReference>
<dbReference type="AlphaFoldDB" id="A0AAN8WTF4"/>
<evidence type="ECO:0000313" key="2">
    <source>
        <dbReference type="Proteomes" id="UP001381693"/>
    </source>
</evidence>
<name>A0AAN8WTF4_HALRR</name>
<accession>A0AAN8WTF4</accession>
<sequence length="65" mass="7717">LSGKQLKRQSPGRRRSAWKRKCAGKNSCLWATFRLLTAPQKRPLRVCHLVKEWVLLHMLYMTIRL</sequence>
<reference evidence="1 2" key="1">
    <citation type="submission" date="2023-11" db="EMBL/GenBank/DDBJ databases">
        <title>Halocaridina rubra genome assembly.</title>
        <authorList>
            <person name="Smith C."/>
        </authorList>
    </citation>
    <scope>NUCLEOTIDE SEQUENCE [LARGE SCALE GENOMIC DNA]</scope>
    <source>
        <strain evidence="1">EP-1</strain>
        <tissue evidence="1">Whole</tissue>
    </source>
</reference>
<comment type="caution">
    <text evidence="1">The sequence shown here is derived from an EMBL/GenBank/DDBJ whole genome shotgun (WGS) entry which is preliminary data.</text>
</comment>
<gene>
    <name evidence="1" type="ORF">SK128_025338</name>
</gene>
<keyword evidence="2" id="KW-1185">Reference proteome</keyword>